<organism evidence="2 3">
    <name type="scientific">Glycomyces niveus</name>
    <dbReference type="NCBI Taxonomy" id="2820287"/>
    <lineage>
        <taxon>Bacteria</taxon>
        <taxon>Bacillati</taxon>
        <taxon>Actinomycetota</taxon>
        <taxon>Actinomycetes</taxon>
        <taxon>Glycomycetales</taxon>
        <taxon>Glycomycetaceae</taxon>
        <taxon>Glycomyces</taxon>
    </lineage>
</organism>
<keyword evidence="1" id="KW-1133">Transmembrane helix</keyword>
<keyword evidence="1" id="KW-0812">Transmembrane</keyword>
<keyword evidence="3" id="KW-1185">Reference proteome</keyword>
<feature type="transmembrane region" description="Helical" evidence="1">
    <location>
        <begin position="16"/>
        <end position="35"/>
    </location>
</feature>
<feature type="transmembrane region" description="Helical" evidence="1">
    <location>
        <begin position="122"/>
        <end position="141"/>
    </location>
</feature>
<name>A0ABS3TYP3_9ACTN</name>
<accession>A0ABS3TYP3</accession>
<reference evidence="2 3" key="1">
    <citation type="submission" date="2021-03" db="EMBL/GenBank/DDBJ databases">
        <title>Glycomyces sp. nov., a novel actinomycete isolated from soil.</title>
        <authorList>
            <person name="Yang X."/>
            <person name="Xu X."/>
        </authorList>
    </citation>
    <scope>NUCLEOTIDE SEQUENCE [LARGE SCALE GENOMIC DNA]</scope>
    <source>
        <strain evidence="2 3">NEAU-S30</strain>
    </source>
</reference>
<dbReference type="InterPro" id="IPR017195">
    <property type="entry name" value="ABC_thiamin-permease_prd"/>
</dbReference>
<proteinExistence type="predicted"/>
<evidence type="ECO:0000313" key="3">
    <source>
        <dbReference type="Proteomes" id="UP000681341"/>
    </source>
</evidence>
<protein>
    <submittedName>
        <fullName evidence="2">ECF transporter S component</fullName>
    </submittedName>
</protein>
<feature type="transmembrane region" description="Helical" evidence="1">
    <location>
        <begin position="55"/>
        <end position="71"/>
    </location>
</feature>
<dbReference type="PIRSF" id="PIRSF037394">
    <property type="entry name" value="ABC_thiamine-permease_YkoE_prd"/>
    <property type="match status" value="1"/>
</dbReference>
<evidence type="ECO:0000313" key="2">
    <source>
        <dbReference type="EMBL" id="MBO3731632.1"/>
    </source>
</evidence>
<dbReference type="Proteomes" id="UP000681341">
    <property type="component" value="Unassembled WGS sequence"/>
</dbReference>
<evidence type="ECO:0000256" key="1">
    <source>
        <dbReference type="SAM" id="Phobius"/>
    </source>
</evidence>
<feature type="transmembrane region" description="Helical" evidence="1">
    <location>
        <begin position="153"/>
        <end position="174"/>
    </location>
</feature>
<comment type="caution">
    <text evidence="2">The sequence shown here is derived from an EMBL/GenBank/DDBJ whole genome shotgun (WGS) entry which is preliminary data.</text>
</comment>
<gene>
    <name evidence="2" type="ORF">J5V16_02290</name>
</gene>
<dbReference type="EMBL" id="JAGFNP010000001">
    <property type="protein sequence ID" value="MBO3731632.1"/>
    <property type="molecule type" value="Genomic_DNA"/>
</dbReference>
<feature type="transmembrane region" description="Helical" evidence="1">
    <location>
        <begin position="83"/>
        <end position="102"/>
    </location>
</feature>
<dbReference type="RefSeq" id="WP_208494320.1">
    <property type="nucleotide sequence ID" value="NZ_JAGFNP010000001.1"/>
</dbReference>
<dbReference type="Pfam" id="PF09819">
    <property type="entry name" value="ABC_cobalt"/>
    <property type="match status" value="1"/>
</dbReference>
<sequence>MPDSSALADPRRWRTVDILTCAVLAVAFGVVFWAWGFVWNGLDPVLAFYPPLKSILNGVWLIPAVLAPLIVRRAGAGLLTEALAATVSAFLGSFWGVAVILQGLLQGLGGELAFAATRYRRFGTLVALAGGALAAVALAWFDVRNYYPDSDLWAFKVPYFALAMASGALVAGLGSQALVKAMLPTGVLDRFPSGRERQRV</sequence>
<keyword evidence="1" id="KW-0472">Membrane</keyword>